<proteinExistence type="predicted"/>
<organism evidence="1">
    <name type="scientific">Noccaea caerulescens</name>
    <name type="common">Alpine penny-cress</name>
    <name type="synonym">Thlaspi caerulescens</name>
    <dbReference type="NCBI Taxonomy" id="107243"/>
    <lineage>
        <taxon>Eukaryota</taxon>
        <taxon>Viridiplantae</taxon>
        <taxon>Streptophyta</taxon>
        <taxon>Embryophyta</taxon>
        <taxon>Tracheophyta</taxon>
        <taxon>Spermatophyta</taxon>
        <taxon>Magnoliopsida</taxon>
        <taxon>eudicotyledons</taxon>
        <taxon>Gunneridae</taxon>
        <taxon>Pentapetalae</taxon>
        <taxon>rosids</taxon>
        <taxon>malvids</taxon>
        <taxon>Brassicales</taxon>
        <taxon>Brassicaceae</taxon>
        <taxon>Coluteocarpeae</taxon>
        <taxon>Noccaea</taxon>
    </lineage>
</organism>
<name>A0A1J3JLP7_NOCCA</name>
<gene>
    <name evidence="1" type="ORF">MP_TR26542_c0_g1_i1_g.77340</name>
</gene>
<sequence length="150" mass="17049">MIHVLVVYLNCFVKNHPCIGHISVRFIKLSKTMPLLNVVWVLPQHNTVYKHGSSVHQFLQASQSQINIIFLCISFKHREVLTRTSSSSPSSTSDSSSSNSILFAIQLSSNLEKNVKYNTEISHCDRLHHPFLVDFTRLLKQTLSDVVICK</sequence>
<evidence type="ECO:0000313" key="1">
    <source>
        <dbReference type="EMBL" id="JAU92916.1"/>
    </source>
</evidence>
<dbReference type="EMBL" id="GEVM01013022">
    <property type="protein sequence ID" value="JAU92916.1"/>
    <property type="molecule type" value="Transcribed_RNA"/>
</dbReference>
<reference evidence="1" key="1">
    <citation type="submission" date="2016-07" db="EMBL/GenBank/DDBJ databases">
        <title>De novo transcriptome assembly of four accessions of the metal hyperaccumulator plant Noccaea caerulescens.</title>
        <authorList>
            <person name="Blande D."/>
            <person name="Halimaa P."/>
            <person name="Tervahauta A.I."/>
            <person name="Aarts M.G."/>
            <person name="Karenlampi S.O."/>
        </authorList>
    </citation>
    <scope>NUCLEOTIDE SEQUENCE</scope>
</reference>
<dbReference type="AlphaFoldDB" id="A0A1J3JLP7"/>
<protein>
    <submittedName>
        <fullName evidence="1">Uncharacterized protein</fullName>
    </submittedName>
</protein>
<accession>A0A1J3JLP7</accession>